<accession>A0A7W9EPW3</accession>
<dbReference type="PANTHER" id="PTHR44051">
    <property type="entry name" value="GLUTATHIONE S-TRANSFERASE-RELATED"/>
    <property type="match status" value="1"/>
</dbReference>
<feature type="domain" description="Glutathione S-transferase C-terminal" evidence="1">
    <location>
        <begin position="65"/>
        <end position="125"/>
    </location>
</feature>
<dbReference type="InterPro" id="IPR036282">
    <property type="entry name" value="Glutathione-S-Trfase_C_sf"/>
</dbReference>
<proteinExistence type="predicted"/>
<dbReference type="AlphaFoldDB" id="A0A7W9EPW3"/>
<dbReference type="EMBL" id="JACIJH010000002">
    <property type="protein sequence ID" value="MBB5705987.1"/>
    <property type="molecule type" value="Genomic_DNA"/>
</dbReference>
<keyword evidence="2" id="KW-0808">Transferase</keyword>
<comment type="caution">
    <text evidence="2">The sequence shown here is derived from an EMBL/GenBank/DDBJ whole genome shotgun (WGS) entry which is preliminary data.</text>
</comment>
<protein>
    <submittedName>
        <fullName evidence="2">Glutathione S-transferase</fullName>
    </submittedName>
</protein>
<sequence length="136" mass="15653">MTRIAAGTPLELRRDERDYWTWRNWLHRSDATLTFPLAIMIRYTRVEREERRLAQAVEDYRAFFAGRARSIEAALADGRDWLVAGRFTIADIAIGYAAFLATTLGAEDVLGPATRDWLARCMAREGFGRARDRQKD</sequence>
<evidence type="ECO:0000313" key="2">
    <source>
        <dbReference type="EMBL" id="MBB5705987.1"/>
    </source>
</evidence>
<evidence type="ECO:0000259" key="1">
    <source>
        <dbReference type="Pfam" id="PF00043"/>
    </source>
</evidence>
<dbReference type="Gene3D" id="1.20.1050.10">
    <property type="match status" value="1"/>
</dbReference>
<dbReference type="RefSeq" id="WP_246427081.1">
    <property type="nucleotide sequence ID" value="NZ_JACIJH010000002.1"/>
</dbReference>
<dbReference type="PANTHER" id="PTHR44051:SF21">
    <property type="entry name" value="GLUTATHIONE S-TRANSFERASE FAMILY PROTEIN"/>
    <property type="match status" value="1"/>
</dbReference>
<gene>
    <name evidence="2" type="ORF">FHR21_001320</name>
</gene>
<dbReference type="Pfam" id="PF00043">
    <property type="entry name" value="GST_C"/>
    <property type="match status" value="1"/>
</dbReference>
<evidence type="ECO:0000313" key="3">
    <source>
        <dbReference type="Proteomes" id="UP000537161"/>
    </source>
</evidence>
<keyword evidence="3" id="KW-1185">Reference proteome</keyword>
<name>A0A7W9EPW3_9SPHN</name>
<dbReference type="SUPFAM" id="SSF47616">
    <property type="entry name" value="GST C-terminal domain-like"/>
    <property type="match status" value="1"/>
</dbReference>
<organism evidence="2 3">
    <name type="scientific">Sphingopyxis panaciterrulae</name>
    <dbReference type="NCBI Taxonomy" id="462372"/>
    <lineage>
        <taxon>Bacteria</taxon>
        <taxon>Pseudomonadati</taxon>
        <taxon>Pseudomonadota</taxon>
        <taxon>Alphaproteobacteria</taxon>
        <taxon>Sphingomonadales</taxon>
        <taxon>Sphingomonadaceae</taxon>
        <taxon>Sphingopyxis</taxon>
    </lineage>
</organism>
<dbReference type="InterPro" id="IPR004046">
    <property type="entry name" value="GST_C"/>
</dbReference>
<dbReference type="Proteomes" id="UP000537161">
    <property type="component" value="Unassembled WGS sequence"/>
</dbReference>
<dbReference type="GO" id="GO:0016740">
    <property type="term" value="F:transferase activity"/>
    <property type="evidence" value="ECO:0007669"/>
    <property type="project" value="UniProtKB-KW"/>
</dbReference>
<reference evidence="2 3" key="1">
    <citation type="submission" date="2020-08" db="EMBL/GenBank/DDBJ databases">
        <title>Genomic Encyclopedia of Type Strains, Phase IV (KMG-IV): sequencing the most valuable type-strain genomes for metagenomic binning, comparative biology and taxonomic classification.</title>
        <authorList>
            <person name="Goeker M."/>
        </authorList>
    </citation>
    <scope>NUCLEOTIDE SEQUENCE [LARGE SCALE GENOMIC DNA]</scope>
    <source>
        <strain evidence="2 3">DSM 27163</strain>
    </source>
</reference>